<evidence type="ECO:0000256" key="1">
    <source>
        <dbReference type="SAM" id="SignalP"/>
    </source>
</evidence>
<reference evidence="3" key="1">
    <citation type="submission" date="2019-09" db="EMBL/GenBank/DDBJ databases">
        <title>Organ-specific transcriptomic study of the physiology of the cattle tick, Rhipicephalus microplus.</title>
        <authorList>
            <person name="Tirloni L."/>
            <person name="Braz G."/>
            <person name="Gandara A.C.P."/>
            <person name="Sabadin G.A."/>
            <person name="da Silva R.M."/>
            <person name="Guizzo M.G."/>
            <person name="Machado J.A."/>
            <person name="Costa E.P."/>
            <person name="Gomes H.F."/>
            <person name="Moraes J."/>
            <person name="Mota M.B.S."/>
            <person name="Mesquita R.D."/>
            <person name="Alvarenga P.H."/>
            <person name="Alves F."/>
            <person name="Seixas A."/>
            <person name="da Fonseca R.N."/>
            <person name="Fogaca A."/>
            <person name="Logullo C."/>
            <person name="Tanaka A."/>
            <person name="Daffre S."/>
            <person name="Termignoni C."/>
            <person name="Vaz I.S.Jr."/>
            <person name="Oliveira P.L."/>
            <person name="Ribeiro J.M."/>
        </authorList>
    </citation>
    <scope>NUCLEOTIDE SEQUENCE</scope>
    <source>
        <strain evidence="3">Porto Alegre</strain>
    </source>
</reference>
<dbReference type="AlphaFoldDB" id="A0A6G5A3U1"/>
<keyword evidence="1" id="KW-0732">Signal</keyword>
<feature type="chain" id="PRO_5036175367" evidence="1">
    <location>
        <begin position="28"/>
        <end position="90"/>
    </location>
</feature>
<dbReference type="EMBL" id="GIKN01002610">
    <property type="protein sequence ID" value="NIE44883.1"/>
    <property type="molecule type" value="Transcribed_RNA"/>
</dbReference>
<evidence type="ECO:0000313" key="2">
    <source>
        <dbReference type="EMBL" id="NIE44883.1"/>
    </source>
</evidence>
<proteinExistence type="predicted"/>
<organism evidence="2">
    <name type="scientific">Rhipicephalus microplus</name>
    <name type="common">Cattle tick</name>
    <name type="synonym">Boophilus microplus</name>
    <dbReference type="NCBI Taxonomy" id="6941"/>
    <lineage>
        <taxon>Eukaryota</taxon>
        <taxon>Metazoa</taxon>
        <taxon>Ecdysozoa</taxon>
        <taxon>Arthropoda</taxon>
        <taxon>Chelicerata</taxon>
        <taxon>Arachnida</taxon>
        <taxon>Acari</taxon>
        <taxon>Parasitiformes</taxon>
        <taxon>Ixodida</taxon>
        <taxon>Ixodoidea</taxon>
        <taxon>Ixodidae</taxon>
        <taxon>Rhipicephalinae</taxon>
        <taxon>Rhipicephalus</taxon>
        <taxon>Boophilus</taxon>
    </lineage>
</organism>
<protein>
    <submittedName>
        <fullName evidence="2">Putative secreted protein</fullName>
    </submittedName>
</protein>
<reference evidence="2" key="2">
    <citation type="submission" date="2020-03" db="EMBL/GenBank/DDBJ databases">
        <title>A transcriptome and proteome of the tick Rhipicephalus microplus shaped by the genetic composition of its hosts and developmental stage.</title>
        <authorList>
            <person name="Garcia G.R."/>
            <person name="Ribeiro J.M.C."/>
            <person name="Maruyama S.R."/>
            <person name="Gardinasse L.G."/>
            <person name="Nelson K."/>
            <person name="Ferreira B.R."/>
            <person name="Andrade T.G."/>
            <person name="Santos I.K.F.M."/>
        </authorList>
    </citation>
    <scope>NUCLEOTIDE SEQUENCE</scope>
    <source>
        <strain evidence="2">NSGR</strain>
        <tissue evidence="2">Salivary glands</tissue>
    </source>
</reference>
<dbReference type="EMBL" id="GHWJ01010285">
    <property type="protein sequence ID" value="NOV43022.1"/>
    <property type="molecule type" value="Transcribed_RNA"/>
</dbReference>
<sequence length="90" mass="10170">MLSSILSILCFDIRSVWFVALIRCVLACHELSASWVPFTLLSKSASLYCGYTGFTEGHVSYKARRVCQPFLATWLSYRTAMLLLLPETSQ</sequence>
<accession>A0A6G5A3U1</accession>
<feature type="signal peptide" evidence="1">
    <location>
        <begin position="1"/>
        <end position="27"/>
    </location>
</feature>
<name>A0A6G5A3U1_RHIMP</name>
<evidence type="ECO:0000313" key="3">
    <source>
        <dbReference type="EMBL" id="NOV43022.1"/>
    </source>
</evidence>